<proteinExistence type="predicted"/>
<evidence type="ECO:0000313" key="1">
    <source>
        <dbReference type="EMBL" id="KAG5529812.1"/>
    </source>
</evidence>
<comment type="caution">
    <text evidence="1">The sequence shown here is derived from an EMBL/GenBank/DDBJ whole genome shotgun (WGS) entry which is preliminary data.</text>
</comment>
<evidence type="ECO:0008006" key="3">
    <source>
        <dbReference type="Google" id="ProtNLM"/>
    </source>
</evidence>
<dbReference type="EMBL" id="JACTNZ010000010">
    <property type="protein sequence ID" value="KAG5529812.1"/>
    <property type="molecule type" value="Genomic_DNA"/>
</dbReference>
<evidence type="ECO:0000313" key="2">
    <source>
        <dbReference type="Proteomes" id="UP000823749"/>
    </source>
</evidence>
<dbReference type="AlphaFoldDB" id="A0AAV6IMC1"/>
<reference evidence="1" key="1">
    <citation type="submission" date="2020-08" db="EMBL/GenBank/DDBJ databases">
        <title>Plant Genome Project.</title>
        <authorList>
            <person name="Zhang R.-G."/>
        </authorList>
    </citation>
    <scope>NUCLEOTIDE SEQUENCE</scope>
    <source>
        <strain evidence="1">WSP0</strain>
        <tissue evidence="1">Leaf</tissue>
    </source>
</reference>
<sequence length="211" mass="23587">MTTTAVTLPPSLAFLVSNFHALVNVKLDGGNYLLWRIQVENVMRANGYFDYLEGTVECPPAQIQNTAGVLGPNSAHTLWKLIDSQLLSCLTASLSQTTLPYVLGLTSTQRVWESLSNRYNSLSRNHVQELKNRLYCHTKLTTMEAYIDTIKDYAQKLAAAGSPLDEDDLLFHTMRGLPKSFNGFKTAVRTRGVTINFEELVTMLNRIISDV</sequence>
<name>A0AAV6IMC1_9ERIC</name>
<dbReference type="PANTHER" id="PTHR47481:SF22">
    <property type="entry name" value="RETROTRANSPOSON GAG DOMAIN-CONTAINING PROTEIN"/>
    <property type="match status" value="1"/>
</dbReference>
<keyword evidence="2" id="KW-1185">Reference proteome</keyword>
<organism evidence="1 2">
    <name type="scientific">Rhododendron griersonianum</name>
    <dbReference type="NCBI Taxonomy" id="479676"/>
    <lineage>
        <taxon>Eukaryota</taxon>
        <taxon>Viridiplantae</taxon>
        <taxon>Streptophyta</taxon>
        <taxon>Embryophyta</taxon>
        <taxon>Tracheophyta</taxon>
        <taxon>Spermatophyta</taxon>
        <taxon>Magnoliopsida</taxon>
        <taxon>eudicotyledons</taxon>
        <taxon>Gunneridae</taxon>
        <taxon>Pentapetalae</taxon>
        <taxon>asterids</taxon>
        <taxon>Ericales</taxon>
        <taxon>Ericaceae</taxon>
        <taxon>Ericoideae</taxon>
        <taxon>Rhodoreae</taxon>
        <taxon>Rhododendron</taxon>
    </lineage>
</organism>
<protein>
    <recommendedName>
        <fullName evidence="3">Retrotransposon Copia-like N-terminal domain-containing protein</fullName>
    </recommendedName>
</protein>
<gene>
    <name evidence="1" type="ORF">RHGRI_030253</name>
</gene>
<dbReference type="Pfam" id="PF14223">
    <property type="entry name" value="Retrotran_gag_2"/>
    <property type="match status" value="1"/>
</dbReference>
<dbReference type="PANTHER" id="PTHR47481">
    <property type="match status" value="1"/>
</dbReference>
<accession>A0AAV6IMC1</accession>
<dbReference type="Proteomes" id="UP000823749">
    <property type="component" value="Chromosome 10"/>
</dbReference>